<keyword evidence="1" id="KW-0472">Membrane</keyword>
<feature type="transmembrane region" description="Helical" evidence="1">
    <location>
        <begin position="21"/>
        <end position="41"/>
    </location>
</feature>
<gene>
    <name evidence="2" type="primary">pilV</name>
    <name evidence="2" type="ordered locus">azo2914</name>
</gene>
<proteinExistence type="predicted"/>
<dbReference type="KEGG" id="azo:azo2914"/>
<dbReference type="InterPro" id="IPR012902">
    <property type="entry name" value="N_methyl_site"/>
</dbReference>
<dbReference type="NCBIfam" id="TIGR02523">
    <property type="entry name" value="type_IV_pilV"/>
    <property type="match status" value="1"/>
</dbReference>
<dbReference type="Pfam" id="PF07963">
    <property type="entry name" value="N_methyl"/>
    <property type="match status" value="1"/>
</dbReference>
<sequence>MSARVSRLPRRVRDREGGFSLLEVLIGIVVFSIGLLGMASLQMNALKNNQSSAYRMQAVVLSYFMFDAMRANRADVENGNYNLAKTCNIPAPGSTLVSNDQRYWLGRLKESLGDADTTCGEIDCDGMNCTVRVYWDDSRAAGGSDAQVFETSSRL</sequence>
<accession>A1K9M5</accession>
<organism evidence="2 3">
    <name type="scientific">Azoarcus sp. (strain BH72)</name>
    <dbReference type="NCBI Taxonomy" id="418699"/>
    <lineage>
        <taxon>Bacteria</taxon>
        <taxon>Pseudomonadati</taxon>
        <taxon>Pseudomonadota</taxon>
        <taxon>Betaproteobacteria</taxon>
        <taxon>Rhodocyclales</taxon>
        <taxon>Zoogloeaceae</taxon>
        <taxon>Azoarcus</taxon>
    </lineage>
</organism>
<keyword evidence="1" id="KW-0812">Transmembrane</keyword>
<reference evidence="2 3" key="1">
    <citation type="journal article" date="2006" name="Nat. Biotechnol.">
        <title>Complete genome of the mutualistic, N2-fixing grass endophyte Azoarcus sp. strain BH72.</title>
        <authorList>
            <person name="Krause A."/>
            <person name="Ramakumar A."/>
            <person name="Bartels D."/>
            <person name="Battistoni F."/>
            <person name="Bekel T."/>
            <person name="Boch J."/>
            <person name="Boehm M."/>
            <person name="Friedrich F."/>
            <person name="Hurek T."/>
            <person name="Krause L."/>
            <person name="Linke B."/>
            <person name="McHardy A.C."/>
            <person name="Sarkar A."/>
            <person name="Schneiker S."/>
            <person name="Syed A.A."/>
            <person name="Thauer R."/>
            <person name="Vorhoelter F.-J."/>
            <person name="Weidner S."/>
            <person name="Puehler A."/>
            <person name="Reinhold-Hurek B."/>
            <person name="Kaiser O."/>
            <person name="Goesmann A."/>
        </authorList>
    </citation>
    <scope>NUCLEOTIDE SEQUENCE [LARGE SCALE GENOMIC DNA]</scope>
    <source>
        <strain evidence="2 3">BH72</strain>
    </source>
</reference>
<dbReference type="InterPro" id="IPR013362">
    <property type="entry name" value="Pilus_4_PilV"/>
</dbReference>
<dbReference type="STRING" id="62928.azo2914"/>
<dbReference type="EMBL" id="AM406670">
    <property type="protein sequence ID" value="CAL95530.1"/>
    <property type="molecule type" value="Genomic_DNA"/>
</dbReference>
<keyword evidence="1" id="KW-1133">Transmembrane helix</keyword>
<keyword evidence="3" id="KW-1185">Reference proteome</keyword>
<dbReference type="eggNOG" id="COG4967">
    <property type="taxonomic scope" value="Bacteria"/>
</dbReference>
<dbReference type="NCBIfam" id="TIGR02532">
    <property type="entry name" value="IV_pilin_GFxxxE"/>
    <property type="match status" value="1"/>
</dbReference>
<dbReference type="OrthoDB" id="8547299at2"/>
<evidence type="ECO:0000313" key="2">
    <source>
        <dbReference type="EMBL" id="CAL95530.1"/>
    </source>
</evidence>
<dbReference type="HOGENOM" id="CLU_103234_3_1_4"/>
<dbReference type="RefSeq" id="WP_011766640.1">
    <property type="nucleotide sequence ID" value="NC_008702.1"/>
</dbReference>
<dbReference type="Proteomes" id="UP000002588">
    <property type="component" value="Chromosome"/>
</dbReference>
<dbReference type="KEGG" id="aoa:dqs_3054"/>
<evidence type="ECO:0000256" key="1">
    <source>
        <dbReference type="SAM" id="Phobius"/>
    </source>
</evidence>
<dbReference type="AlphaFoldDB" id="A1K9M5"/>
<protein>
    <submittedName>
        <fullName evidence="2">Prepilin-like protein</fullName>
    </submittedName>
</protein>
<name>A1K9M5_AZOSB</name>
<evidence type="ECO:0000313" key="3">
    <source>
        <dbReference type="Proteomes" id="UP000002588"/>
    </source>
</evidence>